<feature type="non-terminal residue" evidence="7">
    <location>
        <position position="1"/>
    </location>
</feature>
<name>A0AAU9X4I1_9CNID</name>
<dbReference type="Proteomes" id="UP001159428">
    <property type="component" value="Unassembled WGS sequence"/>
</dbReference>
<organism evidence="7 8">
    <name type="scientific">Pocillopora meandrina</name>
    <dbReference type="NCBI Taxonomy" id="46732"/>
    <lineage>
        <taxon>Eukaryota</taxon>
        <taxon>Metazoa</taxon>
        <taxon>Cnidaria</taxon>
        <taxon>Anthozoa</taxon>
        <taxon>Hexacorallia</taxon>
        <taxon>Scleractinia</taxon>
        <taxon>Astrocoeniina</taxon>
        <taxon>Pocilloporidae</taxon>
        <taxon>Pocillopora</taxon>
    </lineage>
</organism>
<keyword evidence="4" id="KW-1015">Disulfide bond</keyword>
<evidence type="ECO:0000256" key="4">
    <source>
        <dbReference type="ARBA" id="ARBA00023157"/>
    </source>
</evidence>
<gene>
    <name evidence="7" type="ORF">PMEA_00017841</name>
</gene>
<dbReference type="GO" id="GO:0070492">
    <property type="term" value="F:oligosaccharide binding"/>
    <property type="evidence" value="ECO:0007669"/>
    <property type="project" value="TreeGrafter"/>
</dbReference>
<dbReference type="PROSITE" id="PS51406">
    <property type="entry name" value="FIBRINOGEN_C_2"/>
    <property type="match status" value="1"/>
</dbReference>
<accession>A0AAU9X4I1</accession>
<feature type="chain" id="PRO_5043964710" description="Fibrinogen C-terminal domain-containing protein" evidence="5">
    <location>
        <begin position="20"/>
        <end position="346"/>
    </location>
</feature>
<keyword evidence="5" id="KW-0732">Signal</keyword>
<dbReference type="GO" id="GO:0005615">
    <property type="term" value="C:extracellular space"/>
    <property type="evidence" value="ECO:0007669"/>
    <property type="project" value="TreeGrafter"/>
</dbReference>
<dbReference type="NCBIfam" id="NF040941">
    <property type="entry name" value="GGGWT_bact"/>
    <property type="match status" value="1"/>
</dbReference>
<comment type="caution">
    <text evidence="7">The sequence shown here is derived from an EMBL/GenBank/DDBJ whole genome shotgun (WGS) entry which is preliminary data.</text>
</comment>
<sequence length="346" mass="39249">TRETISLFFFSVITTTVAATNSALFKIRENYFRPVENTIWEGKTASPLSCSQRCAIQLGCRSANFLHCILCSKGELGLFQKIHDKHRIPLRRTTTNFLSFFAGRTKSSAVRSCEYLFDQTSARSLPPPSGVYWVDPVAGSQSKPFQVYCDMETDGGGWTLVWSYTFTNYDDFTSVTNAVTPRPNWPVHGFDGISTTAPMNEIDYNAMSYSLWKQLGRQFLIKSNINNWLVCHPGTGSLVDWQEGDVNCRIVKHVTNTCNDALPPSFLRFDIAKGVTLCSNKNPYSHIYYRFDSSHKSTWPVHDPCGKERDNHVKSVLNPHGNIYIRSLHKLYSFNRQTSSVYRDAA</sequence>
<dbReference type="AlphaFoldDB" id="A0AAU9X4I1"/>
<evidence type="ECO:0000256" key="1">
    <source>
        <dbReference type="ARBA" id="ARBA00004613"/>
    </source>
</evidence>
<dbReference type="GO" id="GO:0005201">
    <property type="term" value="F:extracellular matrix structural constituent"/>
    <property type="evidence" value="ECO:0007669"/>
    <property type="project" value="InterPro"/>
</dbReference>
<evidence type="ECO:0000313" key="7">
    <source>
        <dbReference type="EMBL" id="CAH3136613.1"/>
    </source>
</evidence>
<evidence type="ECO:0000313" key="8">
    <source>
        <dbReference type="Proteomes" id="UP001159428"/>
    </source>
</evidence>
<evidence type="ECO:0000256" key="3">
    <source>
        <dbReference type="ARBA" id="ARBA00023119"/>
    </source>
</evidence>
<proteinExistence type="predicted"/>
<dbReference type="GO" id="GO:0005581">
    <property type="term" value="C:collagen trimer"/>
    <property type="evidence" value="ECO:0007669"/>
    <property type="project" value="UniProtKB-KW"/>
</dbReference>
<dbReference type="InterPro" id="IPR000885">
    <property type="entry name" value="Fib_collagen_C"/>
</dbReference>
<dbReference type="SUPFAM" id="SSF56496">
    <property type="entry name" value="Fibrinogen C-terminal domain-like"/>
    <property type="match status" value="1"/>
</dbReference>
<evidence type="ECO:0000259" key="6">
    <source>
        <dbReference type="PROSITE" id="PS51406"/>
    </source>
</evidence>
<feature type="signal peptide" evidence="5">
    <location>
        <begin position="1"/>
        <end position="19"/>
    </location>
</feature>
<dbReference type="Pfam" id="PF01410">
    <property type="entry name" value="COLFI"/>
    <property type="match status" value="1"/>
</dbReference>
<dbReference type="EMBL" id="CALNXJ010000030">
    <property type="protein sequence ID" value="CAH3136613.1"/>
    <property type="molecule type" value="Genomic_DNA"/>
</dbReference>
<dbReference type="Gene3D" id="2.60.120.1000">
    <property type="match status" value="1"/>
</dbReference>
<dbReference type="InterPro" id="IPR002181">
    <property type="entry name" value="Fibrinogen_a/b/g_C_dom"/>
</dbReference>
<dbReference type="InterPro" id="IPR036056">
    <property type="entry name" value="Fibrinogen-like_C"/>
</dbReference>
<protein>
    <recommendedName>
        <fullName evidence="6">Fibrinogen C-terminal domain-containing protein</fullName>
    </recommendedName>
</protein>
<dbReference type="PANTHER" id="PTHR16146:SF46">
    <property type="entry name" value="INTELECTIN-1A-RELATED"/>
    <property type="match status" value="1"/>
</dbReference>
<evidence type="ECO:0000256" key="5">
    <source>
        <dbReference type="SAM" id="SignalP"/>
    </source>
</evidence>
<keyword evidence="3" id="KW-0176">Collagen</keyword>
<dbReference type="PANTHER" id="PTHR16146">
    <property type="entry name" value="INTELECTIN"/>
    <property type="match status" value="1"/>
</dbReference>
<evidence type="ECO:0000256" key="2">
    <source>
        <dbReference type="ARBA" id="ARBA00022525"/>
    </source>
</evidence>
<feature type="domain" description="Fibrinogen C-terminal" evidence="6">
    <location>
        <begin position="104"/>
        <end position="161"/>
    </location>
</feature>
<keyword evidence="2" id="KW-0964">Secreted</keyword>
<comment type="subcellular location">
    <subcellularLocation>
        <location evidence="1">Secreted</location>
    </subcellularLocation>
</comment>
<reference evidence="7 8" key="1">
    <citation type="submission" date="2022-05" db="EMBL/GenBank/DDBJ databases">
        <authorList>
            <consortium name="Genoscope - CEA"/>
            <person name="William W."/>
        </authorList>
    </citation>
    <scope>NUCLEOTIDE SEQUENCE [LARGE SCALE GENOMIC DNA]</scope>
</reference>
<keyword evidence="8" id="KW-1185">Reference proteome</keyword>